<comment type="caution">
    <text evidence="1">The sequence shown here is derived from an EMBL/GenBank/DDBJ whole genome shotgun (WGS) entry which is preliminary data.</text>
</comment>
<sequence>MKSGMQDMSVSATSIMKAQMGVKEKKFGMQKQTHLQYYFRIAVRQNTTTTVQEMRDDITFYHNSTDEKLTHLLCPVTKDS</sequence>
<gene>
    <name evidence="1" type="ORF">E2C01_063238</name>
</gene>
<reference evidence="1 2" key="1">
    <citation type="submission" date="2019-05" db="EMBL/GenBank/DDBJ databases">
        <title>Another draft genome of Portunus trituberculatus and its Hox gene families provides insights of decapod evolution.</title>
        <authorList>
            <person name="Jeong J.-H."/>
            <person name="Song I."/>
            <person name="Kim S."/>
            <person name="Choi T."/>
            <person name="Kim D."/>
            <person name="Ryu S."/>
            <person name="Kim W."/>
        </authorList>
    </citation>
    <scope>NUCLEOTIDE SEQUENCE [LARGE SCALE GENOMIC DNA]</scope>
    <source>
        <tissue evidence="1">Muscle</tissue>
    </source>
</reference>
<evidence type="ECO:0000313" key="1">
    <source>
        <dbReference type="EMBL" id="MPC69025.1"/>
    </source>
</evidence>
<evidence type="ECO:0000313" key="2">
    <source>
        <dbReference type="Proteomes" id="UP000324222"/>
    </source>
</evidence>
<dbReference type="Proteomes" id="UP000324222">
    <property type="component" value="Unassembled WGS sequence"/>
</dbReference>
<dbReference type="EMBL" id="VSRR010028760">
    <property type="protein sequence ID" value="MPC69025.1"/>
    <property type="molecule type" value="Genomic_DNA"/>
</dbReference>
<name>A0A5B7HHK7_PORTR</name>
<accession>A0A5B7HHK7</accession>
<proteinExistence type="predicted"/>
<organism evidence="1 2">
    <name type="scientific">Portunus trituberculatus</name>
    <name type="common">Swimming crab</name>
    <name type="synonym">Neptunus trituberculatus</name>
    <dbReference type="NCBI Taxonomy" id="210409"/>
    <lineage>
        <taxon>Eukaryota</taxon>
        <taxon>Metazoa</taxon>
        <taxon>Ecdysozoa</taxon>
        <taxon>Arthropoda</taxon>
        <taxon>Crustacea</taxon>
        <taxon>Multicrustacea</taxon>
        <taxon>Malacostraca</taxon>
        <taxon>Eumalacostraca</taxon>
        <taxon>Eucarida</taxon>
        <taxon>Decapoda</taxon>
        <taxon>Pleocyemata</taxon>
        <taxon>Brachyura</taxon>
        <taxon>Eubrachyura</taxon>
        <taxon>Portunoidea</taxon>
        <taxon>Portunidae</taxon>
        <taxon>Portuninae</taxon>
        <taxon>Portunus</taxon>
    </lineage>
</organism>
<dbReference type="AlphaFoldDB" id="A0A5B7HHK7"/>
<keyword evidence="2" id="KW-1185">Reference proteome</keyword>
<protein>
    <submittedName>
        <fullName evidence="1">Uncharacterized protein</fullName>
    </submittedName>
</protein>